<evidence type="ECO:0000256" key="2">
    <source>
        <dbReference type="ARBA" id="ARBA00012438"/>
    </source>
</evidence>
<evidence type="ECO:0000313" key="12">
    <source>
        <dbReference type="Proteomes" id="UP000612585"/>
    </source>
</evidence>
<gene>
    <name evidence="11" type="ORF">Vau01_041180</name>
</gene>
<dbReference type="InterPro" id="IPR050482">
    <property type="entry name" value="Sensor_HK_TwoCompSys"/>
</dbReference>
<evidence type="ECO:0000256" key="4">
    <source>
        <dbReference type="ARBA" id="ARBA00022679"/>
    </source>
</evidence>
<keyword evidence="4" id="KW-0808">Transferase</keyword>
<dbReference type="GO" id="GO:0016020">
    <property type="term" value="C:membrane"/>
    <property type="evidence" value="ECO:0007669"/>
    <property type="project" value="InterPro"/>
</dbReference>
<keyword evidence="5" id="KW-0547">Nucleotide-binding</keyword>
<dbReference type="Proteomes" id="UP000612585">
    <property type="component" value="Unassembled WGS sequence"/>
</dbReference>
<organism evidence="11 12">
    <name type="scientific">Virgisporangium aurantiacum</name>
    <dbReference type="NCBI Taxonomy" id="175570"/>
    <lineage>
        <taxon>Bacteria</taxon>
        <taxon>Bacillati</taxon>
        <taxon>Actinomycetota</taxon>
        <taxon>Actinomycetes</taxon>
        <taxon>Micromonosporales</taxon>
        <taxon>Micromonosporaceae</taxon>
        <taxon>Virgisporangium</taxon>
    </lineage>
</organism>
<evidence type="ECO:0000256" key="6">
    <source>
        <dbReference type="ARBA" id="ARBA00022777"/>
    </source>
</evidence>
<feature type="domain" description="Signal transduction histidine kinase subgroup 3 dimerisation and phosphoacceptor" evidence="10">
    <location>
        <begin position="191"/>
        <end position="252"/>
    </location>
</feature>
<protein>
    <recommendedName>
        <fullName evidence="2">histidine kinase</fullName>
        <ecNumber evidence="2">2.7.13.3</ecNumber>
    </recommendedName>
</protein>
<keyword evidence="9" id="KW-0812">Transmembrane</keyword>
<keyword evidence="9" id="KW-1133">Transmembrane helix</keyword>
<dbReference type="SUPFAM" id="SSF55874">
    <property type="entry name" value="ATPase domain of HSP90 chaperone/DNA topoisomerase II/histidine kinase"/>
    <property type="match status" value="1"/>
</dbReference>
<dbReference type="Gene3D" id="3.30.565.10">
    <property type="entry name" value="Histidine kinase-like ATPase, C-terminal domain"/>
    <property type="match status" value="1"/>
</dbReference>
<evidence type="ECO:0000256" key="3">
    <source>
        <dbReference type="ARBA" id="ARBA00022553"/>
    </source>
</evidence>
<reference evidence="11" key="1">
    <citation type="submission" date="2021-01" db="EMBL/GenBank/DDBJ databases">
        <title>Whole genome shotgun sequence of Virgisporangium aurantiacum NBRC 16421.</title>
        <authorList>
            <person name="Komaki H."/>
            <person name="Tamura T."/>
        </authorList>
    </citation>
    <scope>NUCLEOTIDE SEQUENCE</scope>
    <source>
        <strain evidence="11">NBRC 16421</strain>
    </source>
</reference>
<dbReference type="GO" id="GO:0005524">
    <property type="term" value="F:ATP binding"/>
    <property type="evidence" value="ECO:0007669"/>
    <property type="project" value="UniProtKB-KW"/>
</dbReference>
<name>A0A8J3Z537_9ACTN</name>
<dbReference type="EC" id="2.7.13.3" evidence="2"/>
<comment type="caution">
    <text evidence="11">The sequence shown here is derived from an EMBL/GenBank/DDBJ whole genome shotgun (WGS) entry which is preliminary data.</text>
</comment>
<keyword evidence="3" id="KW-0597">Phosphoprotein</keyword>
<dbReference type="Pfam" id="PF07730">
    <property type="entry name" value="HisKA_3"/>
    <property type="match status" value="1"/>
</dbReference>
<evidence type="ECO:0000256" key="9">
    <source>
        <dbReference type="SAM" id="Phobius"/>
    </source>
</evidence>
<evidence type="ECO:0000256" key="7">
    <source>
        <dbReference type="ARBA" id="ARBA00022840"/>
    </source>
</evidence>
<dbReference type="AlphaFoldDB" id="A0A8J3Z537"/>
<keyword evidence="6 11" id="KW-0418">Kinase</keyword>
<dbReference type="GO" id="GO:0000155">
    <property type="term" value="F:phosphorelay sensor kinase activity"/>
    <property type="evidence" value="ECO:0007669"/>
    <property type="project" value="InterPro"/>
</dbReference>
<sequence length="383" mass="39862">MHLLLGGALLMPYFLLAQVVIEAAVGPATGAAGSLAAQLVMLLCTVPLVAVTGLAGPVRLLAGVAARELLGVTVSAAPARTAVDRLRTGAWCVAHLTLGGVVSALTLTLPPLMVLLVTLPWHGHRLGTTVVPTGWSAAWGPPAAVAVLAGLVAVAAGAGALLTRLAAALLGPSAADRLAGLRRQVREQAIRTRLARDLHDSLGHALSVISVQAGAGERRLDADPAFARAAFVAVQDAARTASEELDRAIGLLGTEVGAEPREPDLGDLDGLVRAVRDAGVDVDSRVELRPVPDEVSREMYRLVQEGLTNAVRHGGRAPVRLRLRVDADDLWVDLVNRLDGTPRRPGRGLRGMTERVAALGGDLTAGPDDGEWRIRARVPLVTP</sequence>
<dbReference type="CDD" id="cd16917">
    <property type="entry name" value="HATPase_UhpB-NarQ-NarX-like"/>
    <property type="match status" value="1"/>
</dbReference>
<dbReference type="PANTHER" id="PTHR24421:SF10">
    <property type="entry name" value="NITRATE_NITRITE SENSOR PROTEIN NARQ"/>
    <property type="match status" value="1"/>
</dbReference>
<keyword evidence="8" id="KW-0902">Two-component regulatory system</keyword>
<evidence type="ECO:0000256" key="8">
    <source>
        <dbReference type="ARBA" id="ARBA00023012"/>
    </source>
</evidence>
<accession>A0A8J3Z537</accession>
<evidence type="ECO:0000313" key="11">
    <source>
        <dbReference type="EMBL" id="GIJ56602.1"/>
    </source>
</evidence>
<feature type="transmembrane region" description="Helical" evidence="9">
    <location>
        <begin position="139"/>
        <end position="162"/>
    </location>
</feature>
<evidence type="ECO:0000256" key="1">
    <source>
        <dbReference type="ARBA" id="ARBA00000085"/>
    </source>
</evidence>
<keyword evidence="9" id="KW-0472">Membrane</keyword>
<evidence type="ECO:0000259" key="10">
    <source>
        <dbReference type="Pfam" id="PF07730"/>
    </source>
</evidence>
<keyword evidence="12" id="KW-1185">Reference proteome</keyword>
<dbReference type="GO" id="GO:0046983">
    <property type="term" value="F:protein dimerization activity"/>
    <property type="evidence" value="ECO:0007669"/>
    <property type="project" value="InterPro"/>
</dbReference>
<evidence type="ECO:0000256" key="5">
    <source>
        <dbReference type="ARBA" id="ARBA00022741"/>
    </source>
</evidence>
<dbReference type="InterPro" id="IPR011712">
    <property type="entry name" value="Sig_transdc_His_kin_sub3_dim/P"/>
</dbReference>
<feature type="transmembrane region" description="Helical" evidence="9">
    <location>
        <begin position="39"/>
        <end position="62"/>
    </location>
</feature>
<dbReference type="EMBL" id="BOPG01000025">
    <property type="protein sequence ID" value="GIJ56602.1"/>
    <property type="molecule type" value="Genomic_DNA"/>
</dbReference>
<dbReference type="InterPro" id="IPR036890">
    <property type="entry name" value="HATPase_C_sf"/>
</dbReference>
<dbReference type="PANTHER" id="PTHR24421">
    <property type="entry name" value="NITRATE/NITRITE SENSOR PROTEIN NARX-RELATED"/>
    <property type="match status" value="1"/>
</dbReference>
<feature type="transmembrane region" description="Helical" evidence="9">
    <location>
        <begin position="90"/>
        <end position="119"/>
    </location>
</feature>
<dbReference type="Gene3D" id="1.20.5.1930">
    <property type="match status" value="1"/>
</dbReference>
<comment type="catalytic activity">
    <reaction evidence="1">
        <text>ATP + protein L-histidine = ADP + protein N-phospho-L-histidine.</text>
        <dbReference type="EC" id="2.7.13.3"/>
    </reaction>
</comment>
<proteinExistence type="predicted"/>
<keyword evidence="7" id="KW-0067">ATP-binding</keyword>